<keyword evidence="1" id="KW-0732">Signal</keyword>
<dbReference type="Proteomes" id="UP000614610">
    <property type="component" value="Unassembled WGS sequence"/>
</dbReference>
<organism evidence="2 4">
    <name type="scientific">Orbilia oligospora</name>
    <name type="common">Nematode-trapping fungus</name>
    <name type="synonym">Arthrobotrys oligospora</name>
    <dbReference type="NCBI Taxonomy" id="2813651"/>
    <lineage>
        <taxon>Eukaryota</taxon>
        <taxon>Fungi</taxon>
        <taxon>Dikarya</taxon>
        <taxon>Ascomycota</taxon>
        <taxon>Pezizomycotina</taxon>
        <taxon>Orbiliomycetes</taxon>
        <taxon>Orbiliales</taxon>
        <taxon>Orbiliaceae</taxon>
        <taxon>Orbilia</taxon>
    </lineage>
</organism>
<dbReference type="AlphaFoldDB" id="A0A6G1MAN7"/>
<reference evidence="2 4" key="1">
    <citation type="submission" date="2019-06" db="EMBL/GenBank/DDBJ databases">
        <authorList>
            <person name="Palmer J.M."/>
        </authorList>
    </citation>
    <scope>NUCLEOTIDE SEQUENCE [LARGE SCALE GENOMIC DNA]</scope>
    <source>
        <strain evidence="2 4">TWF191</strain>
        <strain evidence="3">TWF679</strain>
    </source>
</reference>
<dbReference type="Proteomes" id="UP000483672">
    <property type="component" value="Unassembled WGS sequence"/>
</dbReference>
<feature type="chain" id="PRO_5041171105" evidence="1">
    <location>
        <begin position="25"/>
        <end position="420"/>
    </location>
</feature>
<comment type="caution">
    <text evidence="2">The sequence shown here is derived from an EMBL/GenBank/DDBJ whole genome shotgun (WGS) entry which is preliminary data.</text>
</comment>
<name>A0A6G1MAN7_ORBOL</name>
<sequence>MRFDTPSLLAAALVAVAAIPSALATPFPGSSSSPCCKHNCSPSQIYSAFITPKYLGNTKSFCRQYLRLPVSSVVTKTKTVNVPVYYTKTIVKGKTARPVTITRTKTVSTTVVGQETSLTTNTDISTVSSTSTILVISTSDVTETDYVIATSNVIDTITITTTETATTTNTEILTSTSYIPITSGSKMKRLDAAAADESENAIYIFKRGGVNQYSYAFKIPAYLPHDLKPQQISSACKRINPCPTRTTTVTKTKKVPHTRTSTKYTTVTPSVYKTQTVTRTIPKTNTVQQTVVTTIFYTTVTSVTETAQTVTETIATETQTTGTITTTVLTETATETASKTETETATSTVVENRVCTTGITLCSLDRPDSCCSGQCVQFFSSPNCCVSSGQICDILHPEGCCGGTCYRTNVGEPVPIFKCL</sequence>
<dbReference type="EMBL" id="WIWT01000003">
    <property type="protein sequence ID" value="KAF3222517.1"/>
    <property type="molecule type" value="Genomic_DNA"/>
</dbReference>
<evidence type="ECO:0000313" key="2">
    <source>
        <dbReference type="EMBL" id="KAF3215104.1"/>
    </source>
</evidence>
<protein>
    <submittedName>
        <fullName evidence="2">Uncharacterized protein</fullName>
    </submittedName>
</protein>
<evidence type="ECO:0000313" key="3">
    <source>
        <dbReference type="EMBL" id="KAF3222517.1"/>
    </source>
</evidence>
<dbReference type="OrthoDB" id="5415891at2759"/>
<evidence type="ECO:0000313" key="4">
    <source>
        <dbReference type="Proteomes" id="UP000483672"/>
    </source>
</evidence>
<proteinExistence type="predicted"/>
<gene>
    <name evidence="2" type="ORF">TWF191_009397</name>
    <name evidence="3" type="ORF">TWF679_005988</name>
</gene>
<accession>A0A6G1MAN7</accession>
<feature type="signal peptide" evidence="1">
    <location>
        <begin position="1"/>
        <end position="24"/>
    </location>
</feature>
<evidence type="ECO:0000256" key="1">
    <source>
        <dbReference type="SAM" id="SignalP"/>
    </source>
</evidence>
<dbReference type="EMBL" id="WIPF01000069">
    <property type="protein sequence ID" value="KAF3215104.1"/>
    <property type="molecule type" value="Genomic_DNA"/>
</dbReference>